<evidence type="ECO:0000313" key="3">
    <source>
        <dbReference type="Proteomes" id="UP000494106"/>
    </source>
</evidence>
<dbReference type="Proteomes" id="UP000494106">
    <property type="component" value="Unassembled WGS sequence"/>
</dbReference>
<reference evidence="2 3" key="1">
    <citation type="submission" date="2020-04" db="EMBL/GenBank/DDBJ databases">
        <authorList>
            <person name="Wallbank WR R."/>
            <person name="Pardo Diaz C."/>
            <person name="Kozak K."/>
            <person name="Martin S."/>
            <person name="Jiggins C."/>
            <person name="Moest M."/>
            <person name="Warren A I."/>
            <person name="Byers J.R.P. K."/>
            <person name="Montejo-Kovacevich G."/>
            <person name="Yen C E."/>
        </authorList>
    </citation>
    <scope>NUCLEOTIDE SEQUENCE [LARGE SCALE GENOMIC DNA]</scope>
</reference>
<evidence type="ECO:0000313" key="2">
    <source>
        <dbReference type="EMBL" id="CAB3229200.1"/>
    </source>
</evidence>
<keyword evidence="1" id="KW-0732">Signal</keyword>
<comment type="caution">
    <text evidence="2">The sequence shown here is derived from an EMBL/GenBank/DDBJ whole genome shotgun (WGS) entry which is preliminary data.</text>
</comment>
<feature type="signal peptide" evidence="1">
    <location>
        <begin position="1"/>
        <end position="21"/>
    </location>
</feature>
<name>A0A8S0Z8A8_ARCPL</name>
<accession>A0A8S0Z8A8</accession>
<evidence type="ECO:0000256" key="1">
    <source>
        <dbReference type="SAM" id="SignalP"/>
    </source>
</evidence>
<organism evidence="2 3">
    <name type="scientific">Arctia plantaginis</name>
    <name type="common">Wood tiger moth</name>
    <name type="synonym">Phalaena plantaginis</name>
    <dbReference type="NCBI Taxonomy" id="874455"/>
    <lineage>
        <taxon>Eukaryota</taxon>
        <taxon>Metazoa</taxon>
        <taxon>Ecdysozoa</taxon>
        <taxon>Arthropoda</taxon>
        <taxon>Hexapoda</taxon>
        <taxon>Insecta</taxon>
        <taxon>Pterygota</taxon>
        <taxon>Neoptera</taxon>
        <taxon>Endopterygota</taxon>
        <taxon>Lepidoptera</taxon>
        <taxon>Glossata</taxon>
        <taxon>Ditrysia</taxon>
        <taxon>Noctuoidea</taxon>
        <taxon>Erebidae</taxon>
        <taxon>Arctiinae</taxon>
        <taxon>Arctia</taxon>
    </lineage>
</organism>
<keyword evidence="3" id="KW-1185">Reference proteome</keyword>
<dbReference type="AlphaFoldDB" id="A0A8S0Z8A8"/>
<proteinExistence type="predicted"/>
<sequence length="146" mass="16367">MKFLAVMFAIVLVVQLADVAADKLPFNDLTGTHGQQLNLDNIAFAIVLVVQLADVAADKLPFNDLTETHGQQLNLDNKEALLGMKGIRDIRNLTSRTTTLLLCSKPLQRNFLQRFYKLKKHDASLIEISEISLEAILCFINLYVLK</sequence>
<feature type="chain" id="PRO_5035777439" evidence="1">
    <location>
        <begin position="22"/>
        <end position="146"/>
    </location>
</feature>
<gene>
    <name evidence="2" type="ORF">APLA_LOCUS3866</name>
</gene>
<dbReference type="EMBL" id="CADEBC010000369">
    <property type="protein sequence ID" value="CAB3229200.1"/>
    <property type="molecule type" value="Genomic_DNA"/>
</dbReference>
<protein>
    <submittedName>
        <fullName evidence="2">Uncharacterized protein</fullName>
    </submittedName>
</protein>